<dbReference type="GO" id="GO:0050660">
    <property type="term" value="F:flavin adenine dinucleotide binding"/>
    <property type="evidence" value="ECO:0007669"/>
    <property type="project" value="InterPro"/>
</dbReference>
<evidence type="ECO:0000313" key="7">
    <source>
        <dbReference type="EMBL" id="KAJ5103433.1"/>
    </source>
</evidence>
<reference evidence="7" key="1">
    <citation type="submission" date="2022-11" db="EMBL/GenBank/DDBJ databases">
        <authorList>
            <person name="Petersen C."/>
        </authorList>
    </citation>
    <scope>NUCLEOTIDE SEQUENCE</scope>
    <source>
        <strain evidence="7">IBT 30761</strain>
    </source>
</reference>
<evidence type="ECO:0000256" key="1">
    <source>
        <dbReference type="ARBA" id="ARBA00001974"/>
    </source>
</evidence>
<comment type="cofactor">
    <cofactor evidence="1">
        <name>FAD</name>
        <dbReference type="ChEBI" id="CHEBI:57692"/>
    </cofactor>
</comment>
<dbReference type="Gene3D" id="3.50.50.60">
    <property type="entry name" value="FAD/NAD(P)-binding domain"/>
    <property type="match status" value="2"/>
</dbReference>
<sequence length="485" mass="54562">MEDYDVIIIGAGISGINAAYRLQSQFPKLRYAILETREDLGGTWDLFKYPGIRSDSDLFTFGFAWHPWDSDNPIAHGHSIVSYLKSAAAKYGITDHILFKHRVVGVDWSSVDNNWSLSVDCEKTSKMLSARFLVFGTGYYDYNTPLQTEIPGLDQFQGQIVHPQFWPEELDYTGKKVVIIGSGATAITLLPSMADKAAHVTMLQRSPSYILSLPNRTASWLGSIIPTSLHRRLQRIRFLYISRYFFLFCQSFPNFSRWLLGQSMSRQLPKNISSDPHFKPRYNPWDQRLCVCPDGDFFKSLHTGRANVKTDTIRTITSSGMELNSGDKLDADIIVTATGLRLQLAGAISLCVDGVPLHAPDKFTWRGVMLQDLPNAAFLLGYVNASWTLGADASSQFICRLLGEMNERGVKAAVPRMEIETAKQMVPRRLLNLNSTYVLKAQDSFPKAGDQGPWKPRDNYFDDIKFAKSRGALEGLEFLGEKKML</sequence>
<keyword evidence="6 7" id="KW-0503">Monooxygenase</keyword>
<evidence type="ECO:0000256" key="4">
    <source>
        <dbReference type="ARBA" id="ARBA00022857"/>
    </source>
</evidence>
<evidence type="ECO:0000256" key="5">
    <source>
        <dbReference type="ARBA" id="ARBA00023002"/>
    </source>
</evidence>
<keyword evidence="8" id="KW-1185">Reference proteome</keyword>
<dbReference type="EMBL" id="JAPQKI010000004">
    <property type="protein sequence ID" value="KAJ5103433.1"/>
    <property type="molecule type" value="Genomic_DNA"/>
</dbReference>
<evidence type="ECO:0000256" key="2">
    <source>
        <dbReference type="ARBA" id="ARBA00022630"/>
    </source>
</evidence>
<evidence type="ECO:0000256" key="6">
    <source>
        <dbReference type="ARBA" id="ARBA00023033"/>
    </source>
</evidence>
<evidence type="ECO:0000256" key="3">
    <source>
        <dbReference type="ARBA" id="ARBA00022827"/>
    </source>
</evidence>
<comment type="caution">
    <text evidence="7">The sequence shown here is derived from an EMBL/GenBank/DDBJ whole genome shotgun (WGS) entry which is preliminary data.</text>
</comment>
<dbReference type="PRINTS" id="PR00411">
    <property type="entry name" value="PNDRDTASEI"/>
</dbReference>
<gene>
    <name evidence="7" type="ORF">N7532_003962</name>
</gene>
<dbReference type="SUPFAM" id="SSF51905">
    <property type="entry name" value="FAD/NAD(P)-binding domain"/>
    <property type="match status" value="2"/>
</dbReference>
<dbReference type="InterPro" id="IPR020946">
    <property type="entry name" value="Flavin_mOase-like"/>
</dbReference>
<dbReference type="InterPro" id="IPR051820">
    <property type="entry name" value="FAD-binding_MO"/>
</dbReference>
<dbReference type="GO" id="GO:0050661">
    <property type="term" value="F:NADP binding"/>
    <property type="evidence" value="ECO:0007669"/>
    <property type="project" value="InterPro"/>
</dbReference>
<accession>A0A9W9FNG6</accession>
<dbReference type="RefSeq" id="XP_056476813.1">
    <property type="nucleotide sequence ID" value="XM_056616456.1"/>
</dbReference>
<keyword evidence="3" id="KW-0274">FAD</keyword>
<keyword evidence="4" id="KW-0521">NADP</keyword>
<dbReference type="Pfam" id="PF00743">
    <property type="entry name" value="FMO-like"/>
    <property type="match status" value="1"/>
</dbReference>
<name>A0A9W9FNG6_9EURO</name>
<keyword evidence="2" id="KW-0285">Flavoprotein</keyword>
<evidence type="ECO:0000313" key="8">
    <source>
        <dbReference type="Proteomes" id="UP001149074"/>
    </source>
</evidence>
<dbReference type="InterPro" id="IPR036188">
    <property type="entry name" value="FAD/NAD-bd_sf"/>
</dbReference>
<keyword evidence="5" id="KW-0560">Oxidoreductase</keyword>
<dbReference type="PANTHER" id="PTHR43872">
    <property type="entry name" value="MONOOXYGENASE, PUTATIVE (AFU_ORTHOLOGUE AFUA_8G02570)-RELATED"/>
    <property type="match status" value="1"/>
</dbReference>
<dbReference type="PANTHER" id="PTHR43872:SF1">
    <property type="entry name" value="MONOOXYGENASE, PUTATIVE (AFU_ORTHOLOGUE AFUA_8G02570)-RELATED"/>
    <property type="match status" value="1"/>
</dbReference>
<protein>
    <submittedName>
        <fullName evidence="7">Monooxygenase</fullName>
    </submittedName>
</protein>
<proteinExistence type="predicted"/>
<dbReference type="GO" id="GO:0004499">
    <property type="term" value="F:N,N-dimethylaniline monooxygenase activity"/>
    <property type="evidence" value="ECO:0007669"/>
    <property type="project" value="InterPro"/>
</dbReference>
<reference evidence="7" key="2">
    <citation type="journal article" date="2023" name="IMA Fungus">
        <title>Comparative genomic study of the Penicillium genus elucidates a diverse pangenome and 15 lateral gene transfer events.</title>
        <authorList>
            <person name="Petersen C."/>
            <person name="Sorensen T."/>
            <person name="Nielsen M.R."/>
            <person name="Sondergaard T.E."/>
            <person name="Sorensen J.L."/>
            <person name="Fitzpatrick D.A."/>
            <person name="Frisvad J.C."/>
            <person name="Nielsen K.L."/>
        </authorList>
    </citation>
    <scope>NUCLEOTIDE SEQUENCE</scope>
    <source>
        <strain evidence="7">IBT 30761</strain>
    </source>
</reference>
<dbReference type="FunFam" id="3.50.50.60:FF:000228">
    <property type="entry name" value="FAD-containing monooxygenase EthA"/>
    <property type="match status" value="1"/>
</dbReference>
<organism evidence="7 8">
    <name type="scientific">Penicillium argentinense</name>
    <dbReference type="NCBI Taxonomy" id="1131581"/>
    <lineage>
        <taxon>Eukaryota</taxon>
        <taxon>Fungi</taxon>
        <taxon>Dikarya</taxon>
        <taxon>Ascomycota</taxon>
        <taxon>Pezizomycotina</taxon>
        <taxon>Eurotiomycetes</taxon>
        <taxon>Eurotiomycetidae</taxon>
        <taxon>Eurotiales</taxon>
        <taxon>Aspergillaceae</taxon>
        <taxon>Penicillium</taxon>
    </lineage>
</organism>
<dbReference type="AlphaFoldDB" id="A0A9W9FNG6"/>
<dbReference type="Proteomes" id="UP001149074">
    <property type="component" value="Unassembled WGS sequence"/>
</dbReference>
<dbReference type="GeneID" id="81355435"/>
<dbReference type="OrthoDB" id="66881at2759"/>